<feature type="compositionally biased region" description="Polar residues" evidence="1">
    <location>
        <begin position="34"/>
        <end position="53"/>
    </location>
</feature>
<feature type="region of interest" description="Disordered" evidence="1">
    <location>
        <begin position="34"/>
        <end position="69"/>
    </location>
</feature>
<organism evidence="2 3">
    <name type="scientific">Peronospora matthiolae</name>
    <dbReference type="NCBI Taxonomy" id="2874970"/>
    <lineage>
        <taxon>Eukaryota</taxon>
        <taxon>Sar</taxon>
        <taxon>Stramenopiles</taxon>
        <taxon>Oomycota</taxon>
        <taxon>Peronosporomycetes</taxon>
        <taxon>Peronosporales</taxon>
        <taxon>Peronosporaceae</taxon>
        <taxon>Peronospora</taxon>
    </lineage>
</organism>
<dbReference type="AlphaFoldDB" id="A0AAV1UF26"/>
<comment type="caution">
    <text evidence="2">The sequence shown here is derived from an EMBL/GenBank/DDBJ whole genome shotgun (WGS) entry which is preliminary data.</text>
</comment>
<evidence type="ECO:0000313" key="3">
    <source>
        <dbReference type="Proteomes" id="UP001162060"/>
    </source>
</evidence>
<reference evidence="2" key="1">
    <citation type="submission" date="2024-01" db="EMBL/GenBank/DDBJ databases">
        <authorList>
            <person name="Webb A."/>
        </authorList>
    </citation>
    <scope>NUCLEOTIDE SEQUENCE</scope>
    <source>
        <strain evidence="2">Pm1</strain>
    </source>
</reference>
<accession>A0AAV1UF26</accession>
<gene>
    <name evidence="2" type="ORF">PM001_LOCUS18369</name>
</gene>
<protein>
    <submittedName>
        <fullName evidence="2">Uncharacterized protein</fullName>
    </submittedName>
</protein>
<proteinExistence type="predicted"/>
<dbReference type="Proteomes" id="UP001162060">
    <property type="component" value="Unassembled WGS sequence"/>
</dbReference>
<evidence type="ECO:0000313" key="2">
    <source>
        <dbReference type="EMBL" id="CAK7933219.1"/>
    </source>
</evidence>
<dbReference type="EMBL" id="CAKLBY020000193">
    <property type="protein sequence ID" value="CAK7933219.1"/>
    <property type="molecule type" value="Genomic_DNA"/>
</dbReference>
<name>A0AAV1UF26_9STRA</name>
<evidence type="ECO:0000256" key="1">
    <source>
        <dbReference type="SAM" id="MobiDB-lite"/>
    </source>
</evidence>
<feature type="compositionally biased region" description="Basic and acidic residues" evidence="1">
    <location>
        <begin position="54"/>
        <end position="69"/>
    </location>
</feature>
<sequence>MASRRSTPRSPTTPTPAFLSSVLNYPLTRGPARLTQTCSCPKPQTFQPGSRNSQSRDARSPRDLKRVTRESHFLHHIRVKRLATFESPSDDGHDWIHINTFTPAVVLFHPSA</sequence>